<keyword evidence="6 8" id="KW-0675">Receptor</keyword>
<dbReference type="PRINTS" id="PR00237">
    <property type="entry name" value="GPCRRHODOPSN"/>
</dbReference>
<feature type="domain" description="G-protein coupled receptors family 1 profile" evidence="10">
    <location>
        <begin position="34"/>
        <end position="358"/>
    </location>
</feature>
<dbReference type="SUPFAM" id="SSF81321">
    <property type="entry name" value="Family A G protein-coupled receptor-like"/>
    <property type="match status" value="1"/>
</dbReference>
<feature type="transmembrane region" description="Helical" evidence="9">
    <location>
        <begin position="12"/>
        <end position="43"/>
    </location>
</feature>
<feature type="transmembrane region" description="Helical" evidence="9">
    <location>
        <begin position="55"/>
        <end position="73"/>
    </location>
</feature>
<feature type="transmembrane region" description="Helical" evidence="9">
    <location>
        <begin position="93"/>
        <end position="114"/>
    </location>
</feature>
<dbReference type="OrthoDB" id="10037617at2759"/>
<keyword evidence="3 9" id="KW-1133">Transmembrane helix</keyword>
<evidence type="ECO:0000256" key="8">
    <source>
        <dbReference type="RuleBase" id="RU000688"/>
    </source>
</evidence>
<organism evidence="11">
    <name type="scientific">Schmidtea mediterranea</name>
    <name type="common">Freshwater planarian flatworm</name>
    <dbReference type="NCBI Taxonomy" id="79327"/>
    <lineage>
        <taxon>Eukaryota</taxon>
        <taxon>Metazoa</taxon>
        <taxon>Spiralia</taxon>
        <taxon>Lophotrochozoa</taxon>
        <taxon>Platyhelminthes</taxon>
        <taxon>Rhabditophora</taxon>
        <taxon>Seriata</taxon>
        <taxon>Tricladida</taxon>
        <taxon>Continenticola</taxon>
        <taxon>Geoplanoidea</taxon>
        <taxon>Dugesiidae</taxon>
        <taxon>Schmidtea</taxon>
    </lineage>
</organism>
<dbReference type="SMART" id="SM01381">
    <property type="entry name" value="7TM_GPCR_Srsx"/>
    <property type="match status" value="1"/>
</dbReference>
<dbReference type="PROSITE" id="PS50262">
    <property type="entry name" value="G_PROTEIN_RECEP_F1_2"/>
    <property type="match status" value="1"/>
</dbReference>
<sequence length="376" mass="43543">MNISNALDQGKGLFSISVIVSVIYCAISTAGIFGNLLVIYVILKERKMRILPTNIFILNMAMADLVIMLVGVEEIVHHILDKGWLLGSVACKILRYGMTTCLYVSVLTLIAVCIERYIAIIYPIKAHIWCNKKHTLIVLITIWIAAILCGLPTVIFVQAFVPPMSNSKEITNYSIIRCMRVFSMNRKVHYKILLIVQYVEFFLYYFIPILTQIILYTKIYQALFRDIEINHLQISTRNAFRNRAWDKSFREEGKSRFSETELINVNTIYEEYSSVQNRPAKPQSMLHLRRNTSSINTRKQVVKMLIACVSTYFFCYSPIMVPLFYSSIAKSSFHPNQWFHVIIMTLAYSNSAANPILYSIFSQRFRTKFKHALQCW</sequence>
<dbReference type="PROSITE" id="PS00237">
    <property type="entry name" value="G_PROTEIN_RECEP_F1_1"/>
    <property type="match status" value="1"/>
</dbReference>
<evidence type="ECO:0000256" key="6">
    <source>
        <dbReference type="ARBA" id="ARBA00023170"/>
    </source>
</evidence>
<reference evidence="11" key="1">
    <citation type="journal article" date="2016" name="PLoS Biol.">
        <title>GPCRs Direct Germline Development and Somatic Gonad Function in Planarians.</title>
        <authorList>
            <person name="Saberi A."/>
            <person name="Jamal A."/>
            <person name="Beets I."/>
            <person name="Schoofs L."/>
            <person name="Newmark P.A."/>
        </authorList>
    </citation>
    <scope>NUCLEOTIDE SEQUENCE</scope>
</reference>
<protein>
    <submittedName>
        <fullName evidence="11">GCR069</fullName>
    </submittedName>
</protein>
<evidence type="ECO:0000256" key="3">
    <source>
        <dbReference type="ARBA" id="ARBA00022989"/>
    </source>
</evidence>
<evidence type="ECO:0000313" key="11">
    <source>
        <dbReference type="EMBL" id="ANO39038.1"/>
    </source>
</evidence>
<dbReference type="Pfam" id="PF00001">
    <property type="entry name" value="7tm_1"/>
    <property type="match status" value="1"/>
</dbReference>
<dbReference type="CDD" id="cd00637">
    <property type="entry name" value="7tm_classA_rhodopsin-like"/>
    <property type="match status" value="1"/>
</dbReference>
<dbReference type="EMBL" id="KX018877">
    <property type="protein sequence ID" value="ANO39038.1"/>
    <property type="molecule type" value="mRNA"/>
</dbReference>
<feature type="transmembrane region" description="Helical" evidence="9">
    <location>
        <begin position="192"/>
        <end position="215"/>
    </location>
</feature>
<evidence type="ECO:0000256" key="1">
    <source>
        <dbReference type="ARBA" id="ARBA00004141"/>
    </source>
</evidence>
<feature type="transmembrane region" description="Helical" evidence="9">
    <location>
        <begin position="135"/>
        <end position="161"/>
    </location>
</feature>
<evidence type="ECO:0000256" key="4">
    <source>
        <dbReference type="ARBA" id="ARBA00023040"/>
    </source>
</evidence>
<evidence type="ECO:0000256" key="5">
    <source>
        <dbReference type="ARBA" id="ARBA00023136"/>
    </source>
</evidence>
<dbReference type="GO" id="GO:0005886">
    <property type="term" value="C:plasma membrane"/>
    <property type="evidence" value="ECO:0007669"/>
    <property type="project" value="TreeGrafter"/>
</dbReference>
<dbReference type="InterPro" id="IPR017452">
    <property type="entry name" value="GPCR_Rhodpsn_7TM"/>
</dbReference>
<dbReference type="PANTHER" id="PTHR24243">
    <property type="entry name" value="G-PROTEIN COUPLED RECEPTOR"/>
    <property type="match status" value="1"/>
</dbReference>
<evidence type="ECO:0000256" key="2">
    <source>
        <dbReference type="ARBA" id="ARBA00022692"/>
    </source>
</evidence>
<keyword evidence="7 8" id="KW-0807">Transducer</keyword>
<evidence type="ECO:0000256" key="9">
    <source>
        <dbReference type="SAM" id="Phobius"/>
    </source>
</evidence>
<accession>A0A193KU95</accession>
<proteinExistence type="evidence at transcript level"/>
<comment type="subcellular location">
    <subcellularLocation>
        <location evidence="1">Membrane</location>
        <topology evidence="1">Multi-pass membrane protein</topology>
    </subcellularLocation>
</comment>
<name>A0A193KU95_SCHMD</name>
<keyword evidence="4 8" id="KW-0297">G-protein coupled receptor</keyword>
<gene>
    <name evidence="11" type="primary">gcr069</name>
</gene>
<dbReference type="GO" id="GO:0004930">
    <property type="term" value="F:G protein-coupled receptor activity"/>
    <property type="evidence" value="ECO:0007669"/>
    <property type="project" value="UniProtKB-KW"/>
</dbReference>
<keyword evidence="5 9" id="KW-0472">Membrane</keyword>
<evidence type="ECO:0000256" key="7">
    <source>
        <dbReference type="ARBA" id="ARBA00023224"/>
    </source>
</evidence>
<dbReference type="AlphaFoldDB" id="A0A193KU95"/>
<dbReference type="PANTHER" id="PTHR24243:SF224">
    <property type="entry name" value="G-PROTEIN COUPLED RECEPTOR 19-RELATED"/>
    <property type="match status" value="1"/>
</dbReference>
<feature type="transmembrane region" description="Helical" evidence="9">
    <location>
        <begin position="337"/>
        <end position="361"/>
    </location>
</feature>
<feature type="transmembrane region" description="Helical" evidence="9">
    <location>
        <begin position="304"/>
        <end position="325"/>
    </location>
</feature>
<comment type="similarity">
    <text evidence="8">Belongs to the G-protein coupled receptor 1 family.</text>
</comment>
<dbReference type="InterPro" id="IPR000276">
    <property type="entry name" value="GPCR_Rhodpsn"/>
</dbReference>
<evidence type="ECO:0000259" key="10">
    <source>
        <dbReference type="PROSITE" id="PS50262"/>
    </source>
</evidence>
<dbReference type="Gene3D" id="1.20.1070.10">
    <property type="entry name" value="Rhodopsin 7-helix transmembrane proteins"/>
    <property type="match status" value="1"/>
</dbReference>
<keyword evidence="2 8" id="KW-0812">Transmembrane</keyword>